<accession>A0AAD3DUP6</accession>
<evidence type="ECO:0000313" key="3">
    <source>
        <dbReference type="EMBL" id="GFR46958.1"/>
    </source>
</evidence>
<dbReference type="GO" id="GO:0009507">
    <property type="term" value="C:chloroplast"/>
    <property type="evidence" value="ECO:0007669"/>
    <property type="project" value="TreeGrafter"/>
</dbReference>
<protein>
    <recommendedName>
        <fullName evidence="5">Tetratricopeptide repeat protein</fullName>
    </recommendedName>
</protein>
<keyword evidence="1" id="KW-0802">TPR repeat</keyword>
<comment type="caution">
    <text evidence="3">The sequence shown here is derived from an EMBL/GenBank/DDBJ whole genome shotgun (WGS) entry which is preliminary data.</text>
</comment>
<dbReference type="InterPro" id="IPR011990">
    <property type="entry name" value="TPR-like_helical_dom_sf"/>
</dbReference>
<dbReference type="Gene3D" id="1.25.40.10">
    <property type="entry name" value="Tetratricopeptide repeat domain"/>
    <property type="match status" value="1"/>
</dbReference>
<dbReference type="AlphaFoldDB" id="A0AAD3DUP6"/>
<feature type="region of interest" description="Disordered" evidence="2">
    <location>
        <begin position="106"/>
        <end position="128"/>
    </location>
</feature>
<dbReference type="PANTHER" id="PTHR47908:SF2">
    <property type="entry name" value="TETRATRICOPEPTIDE REPEAT (TPR)-LIKE SUPERFAMILY PROTEIN"/>
    <property type="match status" value="1"/>
</dbReference>
<evidence type="ECO:0000313" key="4">
    <source>
        <dbReference type="Proteomes" id="UP001054857"/>
    </source>
</evidence>
<dbReference type="EMBL" id="BMAR01000016">
    <property type="protein sequence ID" value="GFR46958.1"/>
    <property type="molecule type" value="Genomic_DNA"/>
</dbReference>
<evidence type="ECO:0000256" key="2">
    <source>
        <dbReference type="SAM" id="MobiDB-lite"/>
    </source>
</evidence>
<evidence type="ECO:0008006" key="5">
    <source>
        <dbReference type="Google" id="ProtNLM"/>
    </source>
</evidence>
<dbReference type="Proteomes" id="UP001054857">
    <property type="component" value="Unassembled WGS sequence"/>
</dbReference>
<dbReference type="PROSITE" id="PS50005">
    <property type="entry name" value="TPR"/>
    <property type="match status" value="1"/>
</dbReference>
<organism evidence="3 4">
    <name type="scientific">Astrephomene gubernaculifera</name>
    <dbReference type="NCBI Taxonomy" id="47775"/>
    <lineage>
        <taxon>Eukaryota</taxon>
        <taxon>Viridiplantae</taxon>
        <taxon>Chlorophyta</taxon>
        <taxon>core chlorophytes</taxon>
        <taxon>Chlorophyceae</taxon>
        <taxon>CS clade</taxon>
        <taxon>Chlamydomonadales</taxon>
        <taxon>Astrephomenaceae</taxon>
        <taxon>Astrephomene</taxon>
    </lineage>
</organism>
<keyword evidence="4" id="KW-1185">Reference proteome</keyword>
<feature type="compositionally biased region" description="Low complexity" evidence="2">
    <location>
        <begin position="106"/>
        <end position="123"/>
    </location>
</feature>
<dbReference type="PANTHER" id="PTHR47908">
    <property type="match status" value="1"/>
</dbReference>
<evidence type="ECO:0000256" key="1">
    <source>
        <dbReference type="PROSITE-ProRule" id="PRU00339"/>
    </source>
</evidence>
<dbReference type="SUPFAM" id="SSF48452">
    <property type="entry name" value="TPR-like"/>
    <property type="match status" value="1"/>
</dbReference>
<reference evidence="3 4" key="1">
    <citation type="journal article" date="2021" name="Sci. Rep.">
        <title>Genome sequencing of the multicellular alga Astrephomene provides insights into convergent evolution of germ-soma differentiation.</title>
        <authorList>
            <person name="Yamashita S."/>
            <person name="Yamamoto K."/>
            <person name="Matsuzaki R."/>
            <person name="Suzuki S."/>
            <person name="Yamaguchi H."/>
            <person name="Hirooka S."/>
            <person name="Minakuchi Y."/>
            <person name="Miyagishima S."/>
            <person name="Kawachi M."/>
            <person name="Toyoda A."/>
            <person name="Nozaki H."/>
        </authorList>
    </citation>
    <scope>NUCLEOTIDE SEQUENCE [LARGE SCALE GENOMIC DNA]</scope>
    <source>
        <strain evidence="3 4">NIES-4017</strain>
    </source>
</reference>
<dbReference type="InterPro" id="IPR019734">
    <property type="entry name" value="TPR_rpt"/>
</dbReference>
<gene>
    <name evidence="3" type="ORF">Agub_g8608</name>
</gene>
<sequence>MCYQTSARSSCAARIGLPRRRPNTVIAKALNLANPPCFMAKQSTQETLLGGRAHVACSHVPGNSRLSTALATRRLSFTSGALSTPALLAGVLAVGGVALAAASMGGTNGPSSNPNRSSGSSDPRVLTRSGMDKFRAGDVEGSLVDFDAVIQVAPHMRPYMWQRGLSLYYAGRFQEAAQQFREDVAVNPNDTEESIWAFLAEAQLWGPERARGQMLQVGRDPRPVMRAAYDCFQSGEQPDKIMAQATDNGGHATFYGLLYVGLWHESHGNAEEAKRAITAAVQTPYARLSGDYMAGLARVHCGRRGWAAE</sequence>
<name>A0AAD3DUP6_9CHLO</name>
<proteinExistence type="predicted"/>
<feature type="repeat" description="TPR" evidence="1">
    <location>
        <begin position="157"/>
        <end position="190"/>
    </location>
</feature>